<reference evidence="2 3" key="1">
    <citation type="submission" date="2015-09" db="EMBL/GenBank/DDBJ databases">
        <authorList>
            <consortium name="Pathogen Informatics"/>
        </authorList>
    </citation>
    <scope>NUCLEOTIDE SEQUENCE [LARGE SCALE GENOMIC DNA]</scope>
    <source>
        <strain evidence="2 3">2789STDY5608823</strain>
    </source>
</reference>
<dbReference type="InterPro" id="IPR027417">
    <property type="entry name" value="P-loop_NTPase"/>
</dbReference>
<sequence>MATNILLVNQKGGVGKTTFADEIAWGLERRGHKVGFGNLDPQGGANHEKNLLDDEDAVNVIDTPGFLSDDTAEYAKNADIAIIPVQPGTLGLKPMKRTIKVITEANPDLSFAIIVNNFAANQTVDRQFLELLEADDLPVLGTVPTAAAFKQGAALGKPVYEIAKNGKAAQAIENILNELEEVL</sequence>
<evidence type="ECO:0000313" key="2">
    <source>
        <dbReference type="EMBL" id="CUO57293.1"/>
    </source>
</evidence>
<dbReference type="InterPro" id="IPR050678">
    <property type="entry name" value="DNA_Partitioning_ATPase"/>
</dbReference>
<proteinExistence type="predicted"/>
<dbReference type="RefSeq" id="WP_055287551.1">
    <property type="nucleotide sequence ID" value="NZ_CYYP01000023.1"/>
</dbReference>
<dbReference type="SUPFAM" id="SSF52540">
    <property type="entry name" value="P-loop containing nucleoside triphosphate hydrolases"/>
    <property type="match status" value="1"/>
</dbReference>
<dbReference type="PANTHER" id="PTHR13696:SF96">
    <property type="entry name" value="COBQ_COBB_MIND_PARA NUCLEOTIDE BINDING DOMAIN-CONTAINING PROTEIN"/>
    <property type="match status" value="1"/>
</dbReference>
<dbReference type="PANTHER" id="PTHR13696">
    <property type="entry name" value="P-LOOP CONTAINING NUCLEOSIDE TRIPHOSPHATE HYDROLASE"/>
    <property type="match status" value="1"/>
</dbReference>
<dbReference type="Proteomes" id="UP000095468">
    <property type="component" value="Unassembled WGS sequence"/>
</dbReference>
<dbReference type="Gene3D" id="3.40.50.300">
    <property type="entry name" value="P-loop containing nucleotide triphosphate hydrolases"/>
    <property type="match status" value="1"/>
</dbReference>
<organism evidence="2 3">
    <name type="scientific">Collinsella aerofaciens</name>
    <dbReference type="NCBI Taxonomy" id="74426"/>
    <lineage>
        <taxon>Bacteria</taxon>
        <taxon>Bacillati</taxon>
        <taxon>Actinomycetota</taxon>
        <taxon>Coriobacteriia</taxon>
        <taxon>Coriobacteriales</taxon>
        <taxon>Coriobacteriaceae</taxon>
        <taxon>Collinsella</taxon>
    </lineage>
</organism>
<evidence type="ECO:0000313" key="3">
    <source>
        <dbReference type="Proteomes" id="UP000095468"/>
    </source>
</evidence>
<name>A0A174G4B6_9ACTN</name>
<feature type="domain" description="CobQ/CobB/MinD/ParA nucleotide binding" evidence="1">
    <location>
        <begin position="5"/>
        <end position="158"/>
    </location>
</feature>
<protein>
    <submittedName>
        <fullName evidence="2">Flp pilus assembly protein, ATPase CpaE</fullName>
    </submittedName>
</protein>
<dbReference type="EMBL" id="CYYP01000023">
    <property type="protein sequence ID" value="CUO57293.1"/>
    <property type="molecule type" value="Genomic_DNA"/>
</dbReference>
<gene>
    <name evidence="2" type="ORF">ERS852381_01862</name>
</gene>
<accession>A0A174G4B6</accession>
<dbReference type="PIRSF" id="PIRSF009320">
    <property type="entry name" value="Nuc_binding_HP_1000"/>
    <property type="match status" value="1"/>
</dbReference>
<dbReference type="AlphaFoldDB" id="A0A174G4B6"/>
<dbReference type="CDD" id="cd02042">
    <property type="entry name" value="ParAB_family"/>
    <property type="match status" value="1"/>
</dbReference>
<dbReference type="InterPro" id="IPR002586">
    <property type="entry name" value="CobQ/CobB/MinD/ParA_Nub-bd_dom"/>
</dbReference>
<dbReference type="Pfam" id="PF01656">
    <property type="entry name" value="CbiA"/>
    <property type="match status" value="1"/>
</dbReference>
<evidence type="ECO:0000259" key="1">
    <source>
        <dbReference type="Pfam" id="PF01656"/>
    </source>
</evidence>